<dbReference type="EMBL" id="PNBA02000003">
    <property type="protein sequence ID" value="KAG6430480.1"/>
    <property type="molecule type" value="Genomic_DNA"/>
</dbReference>
<dbReference type="InterPro" id="IPR017441">
    <property type="entry name" value="Protein_kinase_ATP_BS"/>
</dbReference>
<keyword evidence="13" id="KW-0675">Receptor</keyword>
<dbReference type="Gene3D" id="1.10.510.10">
    <property type="entry name" value="Transferase(Phosphotransferase) domain 1"/>
    <property type="match status" value="1"/>
</dbReference>
<evidence type="ECO:0000259" key="17">
    <source>
        <dbReference type="PROSITE" id="PS50011"/>
    </source>
</evidence>
<evidence type="ECO:0000256" key="11">
    <source>
        <dbReference type="ARBA" id="ARBA00022989"/>
    </source>
</evidence>
<reference evidence="18" key="1">
    <citation type="submission" date="2018-01" db="EMBL/GenBank/DDBJ databases">
        <authorList>
            <person name="Mao J.F."/>
        </authorList>
    </citation>
    <scope>NUCLEOTIDE SEQUENCE</scope>
    <source>
        <strain evidence="18">Huo1</strain>
        <tissue evidence="18">Leaf</tissue>
    </source>
</reference>
<keyword evidence="9" id="KW-0418">Kinase</keyword>
<feature type="domain" description="Protein kinase" evidence="17">
    <location>
        <begin position="56"/>
        <end position="374"/>
    </location>
</feature>
<dbReference type="Proteomes" id="UP000298416">
    <property type="component" value="Unassembled WGS sequence"/>
</dbReference>
<dbReference type="FunFam" id="1.10.510.10:FF:000044">
    <property type="entry name" value="Putative LRR receptor-like serine/threonine-protein kinase"/>
    <property type="match status" value="1"/>
</dbReference>
<dbReference type="InterPro" id="IPR011009">
    <property type="entry name" value="Kinase-like_dom_sf"/>
</dbReference>
<evidence type="ECO:0000313" key="18">
    <source>
        <dbReference type="EMBL" id="KAG6430480.1"/>
    </source>
</evidence>
<keyword evidence="2 16" id="KW-0723">Serine/threonine-protein kinase</keyword>
<dbReference type="SMART" id="SM00220">
    <property type="entry name" value="S_TKc"/>
    <property type="match status" value="1"/>
</dbReference>
<evidence type="ECO:0000256" key="15">
    <source>
        <dbReference type="PROSITE-ProRule" id="PRU10141"/>
    </source>
</evidence>
<dbReference type="InterPro" id="IPR000719">
    <property type="entry name" value="Prot_kinase_dom"/>
</dbReference>
<keyword evidence="11" id="KW-1133">Transmembrane helix</keyword>
<dbReference type="OrthoDB" id="4062651at2759"/>
<evidence type="ECO:0000256" key="4">
    <source>
        <dbReference type="ARBA" id="ARBA00022679"/>
    </source>
</evidence>
<dbReference type="SUPFAM" id="SSF56112">
    <property type="entry name" value="Protein kinase-like (PK-like)"/>
    <property type="match status" value="1"/>
</dbReference>
<sequence>MKFTPSFLGCFNPSTPKFIEETDYGYVKEEEEVGVTNVPHPNFRVFSYNELRVATQGFKNKIGEGGFGTVYKGRLIGDRFIAVKVVSVEVESMRGEREFISEIAALSDIKHDNLVTLKGCCVDGAQRLLVYDYMENNSLAQTFLGTEQKRARFSWELRKGVALGVARGLWYLHEQVNPHIIHRDIKASNILVDADFTPKLADFGLAKLFTDNVSYISTRVAGTLGYLSPEYAYSGHLTRKSDVYSFGVLLLEIVSGRQVVEYHFQHGEQFLVDKAWELYNAKSLLMMVDSQLNGDFPEEEAIRFLRVGLLCVQEIARLRPAMSAALKMLKGEMSTEDVDISQPGLVSDLMEVKIRRRVSSNFTSSPASSSNSSFQAR</sequence>
<keyword evidence="10 15" id="KW-0067">ATP-binding</keyword>
<keyword evidence="14" id="KW-0325">Glycoprotein</keyword>
<dbReference type="InterPro" id="IPR052059">
    <property type="entry name" value="CR_Ser/Thr_kinase"/>
</dbReference>
<gene>
    <name evidence="18" type="ORF">SASPL_108549</name>
</gene>
<dbReference type="PROSITE" id="PS00107">
    <property type="entry name" value="PROTEIN_KINASE_ATP"/>
    <property type="match status" value="1"/>
</dbReference>
<evidence type="ECO:0000256" key="2">
    <source>
        <dbReference type="ARBA" id="ARBA00022527"/>
    </source>
</evidence>
<evidence type="ECO:0000256" key="13">
    <source>
        <dbReference type="ARBA" id="ARBA00023170"/>
    </source>
</evidence>
<comment type="caution">
    <text evidence="18">The sequence shown here is derived from an EMBL/GenBank/DDBJ whole genome shotgun (WGS) entry which is preliminary data.</text>
</comment>
<name>A0A8X8YEJ1_SALSN</name>
<accession>A0A8X8YEJ1</accession>
<organism evidence="18">
    <name type="scientific">Salvia splendens</name>
    <name type="common">Scarlet sage</name>
    <dbReference type="NCBI Taxonomy" id="180675"/>
    <lineage>
        <taxon>Eukaryota</taxon>
        <taxon>Viridiplantae</taxon>
        <taxon>Streptophyta</taxon>
        <taxon>Embryophyta</taxon>
        <taxon>Tracheophyta</taxon>
        <taxon>Spermatophyta</taxon>
        <taxon>Magnoliopsida</taxon>
        <taxon>eudicotyledons</taxon>
        <taxon>Gunneridae</taxon>
        <taxon>Pentapetalae</taxon>
        <taxon>asterids</taxon>
        <taxon>lamiids</taxon>
        <taxon>Lamiales</taxon>
        <taxon>Lamiaceae</taxon>
        <taxon>Nepetoideae</taxon>
        <taxon>Mentheae</taxon>
        <taxon>Salviinae</taxon>
        <taxon>Salvia</taxon>
        <taxon>Salvia subgen. Calosphace</taxon>
        <taxon>core Calosphace</taxon>
    </lineage>
</organism>
<protein>
    <recommendedName>
        <fullName evidence="17">Protein kinase domain-containing protein</fullName>
    </recommendedName>
</protein>
<evidence type="ECO:0000313" key="19">
    <source>
        <dbReference type="Proteomes" id="UP000298416"/>
    </source>
</evidence>
<evidence type="ECO:0000256" key="3">
    <source>
        <dbReference type="ARBA" id="ARBA00022553"/>
    </source>
</evidence>
<evidence type="ECO:0000256" key="14">
    <source>
        <dbReference type="ARBA" id="ARBA00023180"/>
    </source>
</evidence>
<keyword evidence="19" id="KW-1185">Reference proteome</keyword>
<keyword evidence="6" id="KW-0732">Signal</keyword>
<comment type="subcellular location">
    <subcellularLocation>
        <location evidence="1">Membrane</location>
        <topology evidence="1">Single-pass membrane protein</topology>
    </subcellularLocation>
</comment>
<evidence type="ECO:0000256" key="10">
    <source>
        <dbReference type="ARBA" id="ARBA00022840"/>
    </source>
</evidence>
<evidence type="ECO:0000256" key="12">
    <source>
        <dbReference type="ARBA" id="ARBA00023136"/>
    </source>
</evidence>
<dbReference type="AlphaFoldDB" id="A0A8X8YEJ1"/>
<evidence type="ECO:0000256" key="9">
    <source>
        <dbReference type="ARBA" id="ARBA00022777"/>
    </source>
</evidence>
<dbReference type="PANTHER" id="PTHR47973">
    <property type="entry name" value="CYSTEINE-RICH RECEPTOR-LIKE PROTEIN KINASE 3"/>
    <property type="match status" value="1"/>
</dbReference>
<comment type="similarity">
    <text evidence="16">Belongs to the protein kinase superfamily.</text>
</comment>
<keyword evidence="8 15" id="KW-0547">Nucleotide-binding</keyword>
<evidence type="ECO:0000256" key="1">
    <source>
        <dbReference type="ARBA" id="ARBA00004167"/>
    </source>
</evidence>
<dbReference type="Gene3D" id="3.30.200.20">
    <property type="entry name" value="Phosphorylase Kinase, domain 1"/>
    <property type="match status" value="1"/>
</dbReference>
<evidence type="ECO:0000256" key="8">
    <source>
        <dbReference type="ARBA" id="ARBA00022741"/>
    </source>
</evidence>
<evidence type="ECO:0000256" key="16">
    <source>
        <dbReference type="RuleBase" id="RU000304"/>
    </source>
</evidence>
<proteinExistence type="inferred from homology"/>
<keyword evidence="4" id="KW-0808">Transferase</keyword>
<evidence type="ECO:0000256" key="7">
    <source>
        <dbReference type="ARBA" id="ARBA00022737"/>
    </source>
</evidence>
<keyword evidence="7" id="KW-0677">Repeat</keyword>
<keyword evidence="3" id="KW-0597">Phosphoprotein</keyword>
<dbReference type="FunFam" id="3.30.200.20:FF:000178">
    <property type="entry name" value="serine/threonine-protein kinase PBS1-like"/>
    <property type="match status" value="1"/>
</dbReference>
<dbReference type="GO" id="GO:0004674">
    <property type="term" value="F:protein serine/threonine kinase activity"/>
    <property type="evidence" value="ECO:0007669"/>
    <property type="project" value="UniProtKB-KW"/>
</dbReference>
<dbReference type="PROSITE" id="PS50011">
    <property type="entry name" value="PROTEIN_KINASE_DOM"/>
    <property type="match status" value="1"/>
</dbReference>
<evidence type="ECO:0000256" key="5">
    <source>
        <dbReference type="ARBA" id="ARBA00022692"/>
    </source>
</evidence>
<dbReference type="PROSITE" id="PS00108">
    <property type="entry name" value="PROTEIN_KINASE_ST"/>
    <property type="match status" value="1"/>
</dbReference>
<dbReference type="Pfam" id="PF00069">
    <property type="entry name" value="Pkinase"/>
    <property type="match status" value="1"/>
</dbReference>
<dbReference type="GO" id="GO:0016020">
    <property type="term" value="C:membrane"/>
    <property type="evidence" value="ECO:0007669"/>
    <property type="project" value="UniProtKB-SubCell"/>
</dbReference>
<dbReference type="InterPro" id="IPR008271">
    <property type="entry name" value="Ser/Thr_kinase_AS"/>
</dbReference>
<feature type="binding site" evidence="15">
    <location>
        <position position="84"/>
    </location>
    <ligand>
        <name>ATP</name>
        <dbReference type="ChEBI" id="CHEBI:30616"/>
    </ligand>
</feature>
<dbReference type="GO" id="GO:0005524">
    <property type="term" value="F:ATP binding"/>
    <property type="evidence" value="ECO:0007669"/>
    <property type="project" value="UniProtKB-UniRule"/>
</dbReference>
<keyword evidence="12" id="KW-0472">Membrane</keyword>
<evidence type="ECO:0000256" key="6">
    <source>
        <dbReference type="ARBA" id="ARBA00022729"/>
    </source>
</evidence>
<keyword evidence="5" id="KW-0812">Transmembrane</keyword>
<reference evidence="18" key="2">
    <citation type="submission" date="2020-08" db="EMBL/GenBank/DDBJ databases">
        <title>Plant Genome Project.</title>
        <authorList>
            <person name="Zhang R.-G."/>
        </authorList>
    </citation>
    <scope>NUCLEOTIDE SEQUENCE</scope>
    <source>
        <strain evidence="18">Huo1</strain>
        <tissue evidence="18">Leaf</tissue>
    </source>
</reference>